<evidence type="ECO:0000313" key="1">
    <source>
        <dbReference type="EMBL" id="AWI07526.1"/>
    </source>
</evidence>
<dbReference type="AlphaFoldDB" id="A0A2U8DXU4"/>
<sequence length="61" mass="7222">MISLEDKMLVAQNCEEYKPKHYVNITNMSYMSKNCNYCVNYNNGTCNKELFDKIDKMIKTN</sequence>
<dbReference type="Proteomes" id="UP000244910">
    <property type="component" value="Chromosome"/>
</dbReference>
<keyword evidence="2" id="KW-1185">Reference proteome</keyword>
<proteinExistence type="predicted"/>
<gene>
    <name evidence="1" type="ORF">B9W14_24775</name>
</gene>
<dbReference type="RefSeq" id="WP_032078684.1">
    <property type="nucleotide sequence ID" value="NZ_CP020953.1"/>
</dbReference>
<reference evidence="2" key="1">
    <citation type="submission" date="2017-04" db="EMBL/GenBank/DDBJ databases">
        <authorList>
            <person name="Song Y."/>
            <person name="Cho B.-K."/>
        </authorList>
    </citation>
    <scope>NUCLEOTIDE SEQUENCE [LARGE SCALE GENOMIC DNA]</scope>
    <source>
        <strain evidence="2">SL1</strain>
    </source>
</reference>
<organism evidence="1 2">
    <name type="scientific">Clostridium drakei</name>
    <dbReference type="NCBI Taxonomy" id="332101"/>
    <lineage>
        <taxon>Bacteria</taxon>
        <taxon>Bacillati</taxon>
        <taxon>Bacillota</taxon>
        <taxon>Clostridia</taxon>
        <taxon>Eubacteriales</taxon>
        <taxon>Clostridiaceae</taxon>
        <taxon>Clostridium</taxon>
    </lineage>
</organism>
<evidence type="ECO:0000313" key="2">
    <source>
        <dbReference type="Proteomes" id="UP000244910"/>
    </source>
</evidence>
<protein>
    <submittedName>
        <fullName evidence="1">Uncharacterized protein</fullName>
    </submittedName>
</protein>
<dbReference type="OrthoDB" id="1920875at2"/>
<name>A0A2U8DXU4_9CLOT</name>
<accession>A0A2U8DXU4</accession>
<dbReference type="KEGG" id="cdrk:B9W14_24775"/>
<dbReference type="EMBL" id="CP020953">
    <property type="protein sequence ID" value="AWI07526.1"/>
    <property type="molecule type" value="Genomic_DNA"/>
</dbReference>